<dbReference type="InterPro" id="IPR019843">
    <property type="entry name" value="DNA_pol-X_BS"/>
</dbReference>
<dbReference type="EMBL" id="JAIZPD010000002">
    <property type="protein sequence ID" value="KAH0967190.1"/>
    <property type="molecule type" value="Genomic_DNA"/>
</dbReference>
<dbReference type="Proteomes" id="UP000824596">
    <property type="component" value="Unassembled WGS sequence"/>
</dbReference>
<dbReference type="PRINTS" id="PR00869">
    <property type="entry name" value="DNAPOLX"/>
</dbReference>
<dbReference type="EC" id="2.7.7.7" evidence="3"/>
<dbReference type="AlphaFoldDB" id="A0A9P8SMT2"/>
<keyword evidence="19" id="KW-1185">Reference proteome</keyword>
<feature type="region of interest" description="Disordered" evidence="16">
    <location>
        <begin position="21"/>
        <end position="172"/>
    </location>
</feature>
<comment type="catalytic activity">
    <reaction evidence="14">
        <text>DNA(n) + a 2'-deoxyribonucleoside 5'-triphosphate = DNA(n+1) + diphosphate</text>
        <dbReference type="Rhea" id="RHEA:22508"/>
        <dbReference type="Rhea" id="RHEA-COMP:17339"/>
        <dbReference type="Rhea" id="RHEA-COMP:17340"/>
        <dbReference type="ChEBI" id="CHEBI:33019"/>
        <dbReference type="ChEBI" id="CHEBI:61560"/>
        <dbReference type="ChEBI" id="CHEBI:173112"/>
        <dbReference type="EC" id="2.7.7.7"/>
    </reaction>
</comment>
<dbReference type="GO" id="GO:0003677">
    <property type="term" value="F:DNA binding"/>
    <property type="evidence" value="ECO:0007669"/>
    <property type="project" value="UniProtKB-KW"/>
</dbReference>
<comment type="similarity">
    <text evidence="2">Belongs to the DNA polymerase type-X family.</text>
</comment>
<keyword evidence="11" id="KW-0238">DNA-binding</keyword>
<keyword evidence="9" id="KW-0227">DNA damage</keyword>
<evidence type="ECO:0000256" key="8">
    <source>
        <dbReference type="ARBA" id="ARBA00022705"/>
    </source>
</evidence>
<keyword evidence="12" id="KW-0234">DNA repair</keyword>
<evidence type="ECO:0000313" key="19">
    <source>
        <dbReference type="Proteomes" id="UP000824596"/>
    </source>
</evidence>
<evidence type="ECO:0000256" key="16">
    <source>
        <dbReference type="SAM" id="MobiDB-lite"/>
    </source>
</evidence>
<accession>A0A9P8SMT2</accession>
<evidence type="ECO:0000256" key="5">
    <source>
        <dbReference type="ARBA" id="ARBA00022634"/>
    </source>
</evidence>
<evidence type="ECO:0000256" key="9">
    <source>
        <dbReference type="ARBA" id="ARBA00022763"/>
    </source>
</evidence>
<evidence type="ECO:0000256" key="4">
    <source>
        <dbReference type="ARBA" id="ARBA00016513"/>
    </source>
</evidence>
<dbReference type="RefSeq" id="XP_044724703.1">
    <property type="nucleotide sequence ID" value="XM_044861070.1"/>
</dbReference>
<dbReference type="InterPro" id="IPR002008">
    <property type="entry name" value="DNA_pol_X_beta-like"/>
</dbReference>
<feature type="active site" description="Nucleophile; Schiff-base intermediate with DNA; for 5'-dRP lyase activity" evidence="15">
    <location>
        <position position="506"/>
    </location>
</feature>
<dbReference type="Pfam" id="PF14716">
    <property type="entry name" value="HHH_8"/>
    <property type="match status" value="1"/>
</dbReference>
<comment type="caution">
    <text evidence="18">The sequence shown here is derived from an EMBL/GenBank/DDBJ whole genome shotgun (WGS) entry which is preliminary data.</text>
</comment>
<dbReference type="PROSITE" id="PS00522">
    <property type="entry name" value="DNA_POLYMERASE_X"/>
    <property type="match status" value="1"/>
</dbReference>
<dbReference type="FunFam" id="1.10.150.110:FF:000005">
    <property type="entry name" value="DNA polymerase POL4"/>
    <property type="match status" value="1"/>
</dbReference>
<keyword evidence="13" id="KW-0456">Lyase</keyword>
<comment type="cofactor">
    <cofactor evidence="1">
        <name>Mn(2+)</name>
        <dbReference type="ChEBI" id="CHEBI:29035"/>
    </cofactor>
</comment>
<feature type="region of interest" description="Disordered" evidence="16">
    <location>
        <begin position="275"/>
        <end position="355"/>
    </location>
</feature>
<evidence type="ECO:0000256" key="15">
    <source>
        <dbReference type="PIRSR" id="PIRSR622312-50"/>
    </source>
</evidence>
<dbReference type="Gene3D" id="3.40.50.10190">
    <property type="entry name" value="BRCT domain"/>
    <property type="match status" value="1"/>
</dbReference>
<dbReference type="Pfam" id="PF14791">
    <property type="entry name" value="DNA_pol_B_thumb"/>
    <property type="match status" value="1"/>
</dbReference>
<proteinExistence type="inferred from homology"/>
<dbReference type="GO" id="GO:0016829">
    <property type="term" value="F:lyase activity"/>
    <property type="evidence" value="ECO:0007669"/>
    <property type="project" value="UniProtKB-KW"/>
</dbReference>
<dbReference type="InterPro" id="IPR010996">
    <property type="entry name" value="HHH_MUS81"/>
</dbReference>
<feature type="domain" description="BRCT" evidence="17">
    <location>
        <begin position="177"/>
        <end position="272"/>
    </location>
</feature>
<dbReference type="Pfam" id="PF10391">
    <property type="entry name" value="DNA_pol_lambd_f"/>
    <property type="match status" value="1"/>
</dbReference>
<dbReference type="GO" id="GO:0006260">
    <property type="term" value="P:DNA replication"/>
    <property type="evidence" value="ECO:0007669"/>
    <property type="project" value="UniProtKB-KW"/>
</dbReference>
<dbReference type="PANTHER" id="PTHR11276:SF28">
    <property type="entry name" value="DNA POLYMERASE LAMBDA"/>
    <property type="match status" value="1"/>
</dbReference>
<dbReference type="InterPro" id="IPR002054">
    <property type="entry name" value="DNA-dir_DNA_pol_X"/>
</dbReference>
<dbReference type="Gene3D" id="1.10.150.20">
    <property type="entry name" value="5' to 3' exonuclease, C-terminal subdomain"/>
    <property type="match status" value="1"/>
</dbReference>
<protein>
    <recommendedName>
        <fullName evidence="4">DNA polymerase lambda</fullName>
        <ecNumber evidence="3">2.7.7.7</ecNumber>
    </recommendedName>
</protein>
<dbReference type="GeneID" id="68351728"/>
<dbReference type="InterPro" id="IPR043519">
    <property type="entry name" value="NT_sf"/>
</dbReference>
<dbReference type="InterPro" id="IPR037160">
    <property type="entry name" value="DNA_Pol_thumb_sf"/>
</dbReference>
<evidence type="ECO:0000256" key="2">
    <source>
        <dbReference type="ARBA" id="ARBA00008323"/>
    </source>
</evidence>
<dbReference type="Gene3D" id="3.30.460.10">
    <property type="entry name" value="Beta Polymerase, domain 2"/>
    <property type="match status" value="1"/>
</dbReference>
<dbReference type="PRINTS" id="PR00870">
    <property type="entry name" value="DNAPOLXBETA"/>
</dbReference>
<evidence type="ECO:0000313" key="18">
    <source>
        <dbReference type="EMBL" id="KAH0967190.1"/>
    </source>
</evidence>
<evidence type="ECO:0000256" key="7">
    <source>
        <dbReference type="ARBA" id="ARBA00022695"/>
    </source>
</evidence>
<dbReference type="GO" id="GO:0003887">
    <property type="term" value="F:DNA-directed DNA polymerase activity"/>
    <property type="evidence" value="ECO:0007669"/>
    <property type="project" value="UniProtKB-KW"/>
</dbReference>
<keyword evidence="10" id="KW-0239">DNA-directed DNA polymerase</keyword>
<evidence type="ECO:0000256" key="1">
    <source>
        <dbReference type="ARBA" id="ARBA00001936"/>
    </source>
</evidence>
<dbReference type="CDD" id="cd00141">
    <property type="entry name" value="NT_POLXc"/>
    <property type="match status" value="1"/>
</dbReference>
<evidence type="ECO:0000256" key="11">
    <source>
        <dbReference type="ARBA" id="ARBA00023125"/>
    </source>
</evidence>
<dbReference type="InterPro" id="IPR028207">
    <property type="entry name" value="DNA_pol_B_palm_palm"/>
</dbReference>
<evidence type="ECO:0000256" key="10">
    <source>
        <dbReference type="ARBA" id="ARBA00022932"/>
    </source>
</evidence>
<dbReference type="InterPro" id="IPR029398">
    <property type="entry name" value="PolB_thumb"/>
</dbReference>
<keyword evidence="6" id="KW-0808">Transferase</keyword>
<dbReference type="GO" id="GO:0005634">
    <property type="term" value="C:nucleus"/>
    <property type="evidence" value="ECO:0007669"/>
    <property type="project" value="TreeGrafter"/>
</dbReference>
<dbReference type="InterPro" id="IPR018944">
    <property type="entry name" value="DNA_pol_lambd_fingers_domain"/>
</dbReference>
<keyword evidence="8" id="KW-0235">DNA replication</keyword>
<feature type="compositionally biased region" description="Polar residues" evidence="16">
    <location>
        <begin position="87"/>
        <end position="97"/>
    </location>
</feature>
<dbReference type="InterPro" id="IPR001357">
    <property type="entry name" value="BRCT_dom"/>
</dbReference>
<dbReference type="PROSITE" id="PS50172">
    <property type="entry name" value="BRCT"/>
    <property type="match status" value="1"/>
</dbReference>
<dbReference type="SUPFAM" id="SSF47802">
    <property type="entry name" value="DNA polymerase beta, N-terminal domain-like"/>
    <property type="match status" value="1"/>
</dbReference>
<organism evidence="18 19">
    <name type="scientific">Hirsutella rhossiliensis</name>
    <dbReference type="NCBI Taxonomy" id="111463"/>
    <lineage>
        <taxon>Eukaryota</taxon>
        <taxon>Fungi</taxon>
        <taxon>Dikarya</taxon>
        <taxon>Ascomycota</taxon>
        <taxon>Pezizomycotina</taxon>
        <taxon>Sordariomycetes</taxon>
        <taxon>Hypocreomycetidae</taxon>
        <taxon>Hypocreales</taxon>
        <taxon>Ophiocordycipitaceae</taxon>
        <taxon>Hirsutella</taxon>
    </lineage>
</organism>
<evidence type="ECO:0000256" key="13">
    <source>
        <dbReference type="ARBA" id="ARBA00023239"/>
    </source>
</evidence>
<dbReference type="Gene3D" id="1.10.150.110">
    <property type="entry name" value="DNA polymerase beta, N-terminal domain-like"/>
    <property type="match status" value="1"/>
</dbReference>
<dbReference type="SMART" id="SM00483">
    <property type="entry name" value="POLXc"/>
    <property type="match status" value="1"/>
</dbReference>
<evidence type="ECO:0000256" key="12">
    <source>
        <dbReference type="ARBA" id="ARBA00023204"/>
    </source>
</evidence>
<sequence>MNSPQPTDHAKVSYFQLLSSLNGPATDHDDDLGEWEQRDRQRRRRFFKSCPSPEIPSRASKDASASGKGRDGALRRVLSAPDRRQPPSAQVIANTQSGGAAARKGRLGALLDTEPGDADETIVPDSTRPAHKALRRSDSTPMMPTKKLPLDVGEPSPSLGVGLRKRKRGSDTKLCPETEQIFKDLAFFYIPDNDIAPARRLRIAKAREYGALWTRSLSAATHIVVDKNLGYNDVDKVTCTASLTRLPKLVNEDYPIDCIQFRSLLDPDQRKYRIAGQPEATAGPQPKVTATPSKRAESLQLKPKHDNQGRRSRAPQPSTPLRDDGSSQRSVVDATPAPTGPQPLPPDKGHGPEHVPERDELAVIINIMQEFKHLPLDKDDDEDARSDSGQSVTESRAENKSDAETDEMRGLEASESPLKPGRKTGKFEDRFACHQGGERDANADNPNARTIEVLQNMASYYDRINDHWRTTGYRKAINTLERQDVKIRTEEEAFRLPHIGRRIAQKIEEIATTDRLRRLEYAEDEATDGALQLFLRIHGVGTNQARQWIAQGHRTLNELVRQVKLTPSQMIGIEHYDDLATRIPRREVEALGAVVRQAAARVDPAVELIIGGSYRRGADSSHDIDLIVTKSGTTSLGELRPFLDSLVGRLEKDEFLVARLASSRTGRDGSTWQGCCVLPRMAGVDQEGYRAVWRRIDFLLVPEAEMGGALIYFTGNDIFNRSMRLLARKKGMRLNQRGLYRDVLPGPRSSRACEGELVEGRVERRIFEVLGVRWREPHERWC</sequence>
<dbReference type="InterPro" id="IPR022312">
    <property type="entry name" value="DNA_pol_X"/>
</dbReference>
<dbReference type="InterPro" id="IPR027421">
    <property type="entry name" value="DNA_pol_lamdba_lyase_dom_sf"/>
</dbReference>
<keyword evidence="5" id="KW-0237">DNA synthesis</keyword>
<keyword evidence="7" id="KW-0548">Nucleotidyltransferase</keyword>
<reference evidence="18" key="1">
    <citation type="submission" date="2021-09" db="EMBL/GenBank/DDBJ databases">
        <title>A high-quality genome of the endoparasitic fungus Hirsutella rhossiliensis with a comparison of Hirsutella genomes reveals transposable elements contributing to genome size variation.</title>
        <authorList>
            <person name="Lin R."/>
            <person name="Jiao Y."/>
            <person name="Sun X."/>
            <person name="Ling J."/>
            <person name="Xie B."/>
            <person name="Cheng X."/>
        </authorList>
    </citation>
    <scope>NUCLEOTIDE SEQUENCE</scope>
    <source>
        <strain evidence="18">HR02</strain>
    </source>
</reference>
<evidence type="ECO:0000259" key="17">
    <source>
        <dbReference type="PROSITE" id="PS50172"/>
    </source>
</evidence>
<feature type="compositionally biased region" description="Low complexity" evidence="16">
    <location>
        <begin position="98"/>
        <end position="111"/>
    </location>
</feature>
<dbReference type="SUPFAM" id="SSF81585">
    <property type="entry name" value="PsbU/PolX domain-like"/>
    <property type="match status" value="1"/>
</dbReference>
<evidence type="ECO:0000256" key="14">
    <source>
        <dbReference type="ARBA" id="ARBA00049244"/>
    </source>
</evidence>
<dbReference type="Gene3D" id="3.30.210.10">
    <property type="entry name" value="DNA polymerase, thumb domain"/>
    <property type="match status" value="1"/>
</dbReference>
<feature type="region of interest" description="Disordered" evidence="16">
    <location>
        <begin position="374"/>
        <end position="426"/>
    </location>
</feature>
<feature type="compositionally biased region" description="Basic and acidic residues" evidence="16">
    <location>
        <begin position="395"/>
        <end position="412"/>
    </location>
</feature>
<gene>
    <name evidence="18" type="ORF">HRG_02599</name>
</gene>
<dbReference type="SUPFAM" id="SSF81301">
    <property type="entry name" value="Nucleotidyltransferase"/>
    <property type="match status" value="1"/>
</dbReference>
<evidence type="ECO:0000256" key="6">
    <source>
        <dbReference type="ARBA" id="ARBA00022679"/>
    </source>
</evidence>
<dbReference type="PANTHER" id="PTHR11276">
    <property type="entry name" value="DNA POLYMERASE TYPE-X FAMILY MEMBER"/>
    <property type="match status" value="1"/>
</dbReference>
<name>A0A9P8SMT2_9HYPO</name>
<dbReference type="Pfam" id="PF14792">
    <property type="entry name" value="DNA_pol_B_palm"/>
    <property type="match status" value="1"/>
</dbReference>
<evidence type="ECO:0000256" key="3">
    <source>
        <dbReference type="ARBA" id="ARBA00012417"/>
    </source>
</evidence>
<dbReference type="GO" id="GO:0006303">
    <property type="term" value="P:double-strand break repair via nonhomologous end joining"/>
    <property type="evidence" value="ECO:0007669"/>
    <property type="project" value="TreeGrafter"/>
</dbReference>
<dbReference type="OrthoDB" id="205514at2759"/>
<dbReference type="InterPro" id="IPR036420">
    <property type="entry name" value="BRCT_dom_sf"/>
</dbReference>
<dbReference type="SUPFAM" id="SSF52113">
    <property type="entry name" value="BRCT domain"/>
    <property type="match status" value="1"/>
</dbReference>